<sequence length="355" mass="39253">MASVVEAEASLKGQVEIWQHMFAFIDSLALKCAIELRIPDIIHSHGRPITLSQISSCIDSSSPEISYLERLMRFLVRKKIFTEHHPSDGGQPLYGLTHSSKWLITDSAGSGLGSIFLVENYPYLVNSWHFLSQAVKEGGVAIEKAHGSLIYDLTSKDEEFNNAFNDGMACDSKILIKEIVKGYKDGFDSLKSLIDVAGGIGGLISEIVKTYPHIKGINFDLPQVINTAPAYRGVTHISGDMFDVIPNADAVLLKWVLHNWSDEACVKILKNCRKAIPEKTGKVIIVDVVLQTDGKGLFDDAGFAFDLVMMVNTLGGKERTEAEWRKILEEGGFPRYKIIKIPALQSIIEAYAEPE</sequence>
<proteinExistence type="predicted"/>
<dbReference type="EMBL" id="CM051394">
    <property type="protein sequence ID" value="KAJ4729852.1"/>
    <property type="molecule type" value="Genomic_DNA"/>
</dbReference>
<evidence type="ECO:0000313" key="1">
    <source>
        <dbReference type="EMBL" id="KAJ4729852.1"/>
    </source>
</evidence>
<comment type="caution">
    <text evidence="1">The sequence shown here is derived from an EMBL/GenBank/DDBJ whole genome shotgun (WGS) entry which is preliminary data.</text>
</comment>
<gene>
    <name evidence="1" type="ORF">OWV82_002566</name>
</gene>
<protein>
    <submittedName>
        <fullName evidence="1">O-methyltransferase</fullName>
    </submittedName>
</protein>
<accession>A0ACC1Z279</accession>
<dbReference type="Proteomes" id="UP001164539">
    <property type="component" value="Chromosome 1"/>
</dbReference>
<keyword evidence="2" id="KW-1185">Reference proteome</keyword>
<reference evidence="1 2" key="1">
    <citation type="journal article" date="2023" name="Science">
        <title>Complex scaffold remodeling in plant triterpene biosynthesis.</title>
        <authorList>
            <person name="De La Pena R."/>
            <person name="Hodgson H."/>
            <person name="Liu J.C."/>
            <person name="Stephenson M.J."/>
            <person name="Martin A.C."/>
            <person name="Owen C."/>
            <person name="Harkess A."/>
            <person name="Leebens-Mack J."/>
            <person name="Jimenez L.E."/>
            <person name="Osbourn A."/>
            <person name="Sattely E.S."/>
        </authorList>
    </citation>
    <scope>NUCLEOTIDE SEQUENCE [LARGE SCALE GENOMIC DNA]</scope>
    <source>
        <strain evidence="2">cv. JPN11</strain>
        <tissue evidence="1">Leaf</tissue>
    </source>
</reference>
<organism evidence="1 2">
    <name type="scientific">Melia azedarach</name>
    <name type="common">Chinaberry tree</name>
    <dbReference type="NCBI Taxonomy" id="155640"/>
    <lineage>
        <taxon>Eukaryota</taxon>
        <taxon>Viridiplantae</taxon>
        <taxon>Streptophyta</taxon>
        <taxon>Embryophyta</taxon>
        <taxon>Tracheophyta</taxon>
        <taxon>Spermatophyta</taxon>
        <taxon>Magnoliopsida</taxon>
        <taxon>eudicotyledons</taxon>
        <taxon>Gunneridae</taxon>
        <taxon>Pentapetalae</taxon>
        <taxon>rosids</taxon>
        <taxon>malvids</taxon>
        <taxon>Sapindales</taxon>
        <taxon>Meliaceae</taxon>
        <taxon>Melia</taxon>
    </lineage>
</organism>
<evidence type="ECO:0000313" key="2">
    <source>
        <dbReference type="Proteomes" id="UP001164539"/>
    </source>
</evidence>
<name>A0ACC1Z279_MELAZ</name>